<name>A0A1Y6CT09_9GAMM</name>
<keyword evidence="1" id="KW-0665">Pyrimidine biosynthesis</keyword>
<dbReference type="Gene3D" id="2.30.40.10">
    <property type="entry name" value="Urease, subunit C, domain 1"/>
    <property type="match status" value="1"/>
</dbReference>
<dbReference type="STRING" id="1760988.SAMN02949497_1027"/>
<dbReference type="NCBIfam" id="TIGR00857">
    <property type="entry name" value="pyrC_multi"/>
    <property type="match status" value="1"/>
</dbReference>
<dbReference type="InterPro" id="IPR011059">
    <property type="entry name" value="Metal-dep_hydrolase_composite"/>
</dbReference>
<accession>A0A1Y6CT09</accession>
<dbReference type="GO" id="GO:0005737">
    <property type="term" value="C:cytoplasm"/>
    <property type="evidence" value="ECO:0007669"/>
    <property type="project" value="TreeGrafter"/>
</dbReference>
<dbReference type="RefSeq" id="WP_085210544.1">
    <property type="nucleotide sequence ID" value="NZ_FXAM01000001.1"/>
</dbReference>
<dbReference type="PANTHER" id="PTHR43668:SF2">
    <property type="entry name" value="ALLANTOINASE"/>
    <property type="match status" value="1"/>
</dbReference>
<dbReference type="InterPro" id="IPR050138">
    <property type="entry name" value="DHOase/Allantoinase_Hydrolase"/>
</dbReference>
<dbReference type="SUPFAM" id="SSF51338">
    <property type="entry name" value="Composite domain of metallo-dependent hydrolases"/>
    <property type="match status" value="1"/>
</dbReference>
<organism evidence="4 5">
    <name type="scientific">Methylomagnum ishizawai</name>
    <dbReference type="NCBI Taxonomy" id="1760988"/>
    <lineage>
        <taxon>Bacteria</taxon>
        <taxon>Pseudomonadati</taxon>
        <taxon>Pseudomonadota</taxon>
        <taxon>Gammaproteobacteria</taxon>
        <taxon>Methylococcales</taxon>
        <taxon>Methylococcaceae</taxon>
        <taxon>Methylomagnum</taxon>
    </lineage>
</organism>
<dbReference type="Pfam" id="PF12890">
    <property type="entry name" value="DHOase"/>
    <property type="match status" value="1"/>
</dbReference>
<protein>
    <submittedName>
        <fullName evidence="4">Dihydroorotase</fullName>
    </submittedName>
</protein>
<dbReference type="Pfam" id="PF01979">
    <property type="entry name" value="Amidohydro_1"/>
    <property type="match status" value="1"/>
</dbReference>
<dbReference type="Proteomes" id="UP000192923">
    <property type="component" value="Unassembled WGS sequence"/>
</dbReference>
<dbReference type="AlphaFoldDB" id="A0A1Y6CT09"/>
<proteinExistence type="predicted"/>
<dbReference type="GO" id="GO:0004151">
    <property type="term" value="F:dihydroorotase activity"/>
    <property type="evidence" value="ECO:0007669"/>
    <property type="project" value="InterPro"/>
</dbReference>
<evidence type="ECO:0000313" key="4">
    <source>
        <dbReference type="EMBL" id="SMF93738.1"/>
    </source>
</evidence>
<evidence type="ECO:0000259" key="2">
    <source>
        <dbReference type="Pfam" id="PF01979"/>
    </source>
</evidence>
<dbReference type="InterPro" id="IPR032466">
    <property type="entry name" value="Metal_Hydrolase"/>
</dbReference>
<dbReference type="EMBL" id="FXAM01000001">
    <property type="protein sequence ID" value="SMF93738.1"/>
    <property type="molecule type" value="Genomic_DNA"/>
</dbReference>
<gene>
    <name evidence="4" type="ORF">SAMN02949497_1027</name>
</gene>
<dbReference type="PANTHER" id="PTHR43668">
    <property type="entry name" value="ALLANTOINASE"/>
    <property type="match status" value="1"/>
</dbReference>
<evidence type="ECO:0000313" key="5">
    <source>
        <dbReference type="Proteomes" id="UP000192923"/>
    </source>
</evidence>
<dbReference type="GO" id="GO:0004038">
    <property type="term" value="F:allantoinase activity"/>
    <property type="evidence" value="ECO:0007669"/>
    <property type="project" value="TreeGrafter"/>
</dbReference>
<dbReference type="Gene3D" id="3.20.20.140">
    <property type="entry name" value="Metal-dependent hydrolases"/>
    <property type="match status" value="1"/>
</dbReference>
<dbReference type="GO" id="GO:0006221">
    <property type="term" value="P:pyrimidine nucleotide biosynthetic process"/>
    <property type="evidence" value="ECO:0007669"/>
    <property type="project" value="UniProtKB-KW"/>
</dbReference>
<dbReference type="OrthoDB" id="5687299at2"/>
<dbReference type="InterPro" id="IPR024403">
    <property type="entry name" value="DHOase_cat"/>
</dbReference>
<dbReference type="GO" id="GO:0046872">
    <property type="term" value="F:metal ion binding"/>
    <property type="evidence" value="ECO:0007669"/>
    <property type="project" value="InterPro"/>
</dbReference>
<sequence length="426" mass="44278">MSPRILISGGRVVDPASGGDSIQDLYIAGGRIVGLGAKPDGYAADLEIPAQGHIVSPGFIDLCARLREPGQEHKGTIASEGKAAFAGGITTLCCPPDTSPAIDSPAVVNLILEKTEAAGGPRILPIGALTPELNGRDLSEMGALKSAGCLAVGNAHAPMANTLVLRRAMEYAASHDLLVVVRPEDPYLADTGCVHEGPVSTRLGLRGIPYAAETVAVAQVLALLEPTGARVHFAQISCARAARAIARAQDKGEPVSADVAAHQLHLTEADIDGFDALCHVRPPLRGLGDRDALRLAVRDGTLAAICSDHQPHEPDAKLDAFPSTEPGISSLETLLPLTLALVEQGAMALHPALAALTSRPAALLGLDAGSLRVGAVADLCVFDPEAEWTVGEGSWLSRGRNTPFWGKSLKGRVAYTLAAGRVVFRR</sequence>
<keyword evidence="5" id="KW-1185">Reference proteome</keyword>
<dbReference type="InterPro" id="IPR004722">
    <property type="entry name" value="DHOase"/>
</dbReference>
<dbReference type="GO" id="GO:0006145">
    <property type="term" value="P:purine nucleobase catabolic process"/>
    <property type="evidence" value="ECO:0007669"/>
    <property type="project" value="TreeGrafter"/>
</dbReference>
<feature type="domain" description="Dihydroorotase catalytic" evidence="3">
    <location>
        <begin position="52"/>
        <end position="238"/>
    </location>
</feature>
<reference evidence="4 5" key="1">
    <citation type="submission" date="2016-12" db="EMBL/GenBank/DDBJ databases">
        <authorList>
            <person name="Song W.-J."/>
            <person name="Kurnit D.M."/>
        </authorList>
    </citation>
    <scope>NUCLEOTIDE SEQUENCE [LARGE SCALE GENOMIC DNA]</scope>
    <source>
        <strain evidence="4 5">175</strain>
    </source>
</reference>
<feature type="domain" description="Amidohydrolase-related" evidence="2">
    <location>
        <begin position="288"/>
        <end position="423"/>
    </location>
</feature>
<dbReference type="InterPro" id="IPR006680">
    <property type="entry name" value="Amidohydro-rel"/>
</dbReference>
<dbReference type="SUPFAM" id="SSF51556">
    <property type="entry name" value="Metallo-dependent hydrolases"/>
    <property type="match status" value="1"/>
</dbReference>
<evidence type="ECO:0000259" key="3">
    <source>
        <dbReference type="Pfam" id="PF12890"/>
    </source>
</evidence>
<dbReference type="NCBIfam" id="NF005791">
    <property type="entry name" value="PRK07627.1"/>
    <property type="match status" value="1"/>
</dbReference>
<dbReference type="CDD" id="cd01317">
    <property type="entry name" value="DHOase_IIa"/>
    <property type="match status" value="1"/>
</dbReference>
<evidence type="ECO:0000256" key="1">
    <source>
        <dbReference type="ARBA" id="ARBA00022975"/>
    </source>
</evidence>